<dbReference type="InterPro" id="IPR000653">
    <property type="entry name" value="DegT/StrS_aminotransferase"/>
</dbReference>
<gene>
    <name evidence="3" type="ORF">CRP01_06465</name>
</gene>
<comment type="similarity">
    <text evidence="1 2">Belongs to the DegT/DnrJ/EryC1 family.</text>
</comment>
<evidence type="ECO:0000313" key="4">
    <source>
        <dbReference type="Proteomes" id="UP000223913"/>
    </source>
</evidence>
<evidence type="ECO:0008006" key="5">
    <source>
        <dbReference type="Google" id="ProtNLM"/>
    </source>
</evidence>
<dbReference type="InterPro" id="IPR015421">
    <property type="entry name" value="PyrdxlP-dep_Trfase_major"/>
</dbReference>
<dbReference type="OrthoDB" id="9810913at2"/>
<dbReference type="Pfam" id="PF01041">
    <property type="entry name" value="DegT_DnrJ_EryC1"/>
    <property type="match status" value="1"/>
</dbReference>
<dbReference type="InterPro" id="IPR015424">
    <property type="entry name" value="PyrdxlP-dep_Trfase"/>
</dbReference>
<protein>
    <recommendedName>
        <fullName evidence="5">DegT/DnrJ/EryC1/StrS aminotransferase family protein</fullName>
    </recommendedName>
</protein>
<dbReference type="SUPFAM" id="SSF53383">
    <property type="entry name" value="PLP-dependent transferases"/>
    <property type="match status" value="1"/>
</dbReference>
<dbReference type="Proteomes" id="UP000223913">
    <property type="component" value="Unassembled WGS sequence"/>
</dbReference>
<sequence length="338" mass="38501">MDLYLKPKDYHPWIDVSNVNGVARDEPFLSELAQELAWPQPITAAFGNRIAMLQNLGVGSGDYVILPNLSPVAWAQAAMALGADCILMDHDPEHWQMDLDLLEEFLMNYTMLNERDELILKKDSRIIRAIVVPHLLGGMCDMDRLVFIGQRFNVALGEDITHGLGSRWKDQPAGSFGRINFCAFLSNPIVPFGRSVIFTSQDNVLKKAPTEAYVLEQMGEDLGWQLVWHVRFIIESFRKREAGLRNLSITADLQWMSPLAENQTNGMSIAFTSQRAMSETAPPPGRLKPPIYHQLPFKKSLYIRREDWSSKLYETARVFPMHFSSRDLEDQIKAYLSE</sequence>
<comment type="caution">
    <text evidence="3">The sequence shown here is derived from an EMBL/GenBank/DDBJ whole genome shotgun (WGS) entry which is preliminary data.</text>
</comment>
<dbReference type="PANTHER" id="PTHR30244">
    <property type="entry name" value="TRANSAMINASE"/>
    <property type="match status" value="1"/>
</dbReference>
<dbReference type="EMBL" id="PDUD01000010">
    <property type="protein sequence ID" value="PHN07269.1"/>
    <property type="molecule type" value="Genomic_DNA"/>
</dbReference>
<evidence type="ECO:0000256" key="2">
    <source>
        <dbReference type="RuleBase" id="RU004508"/>
    </source>
</evidence>
<organism evidence="3 4">
    <name type="scientific">Flavilitoribacter nigricans (strain ATCC 23147 / DSM 23189 / NBRC 102662 / NCIMB 1420 / SS-2)</name>
    <name type="common">Lewinella nigricans</name>
    <dbReference type="NCBI Taxonomy" id="1122177"/>
    <lineage>
        <taxon>Bacteria</taxon>
        <taxon>Pseudomonadati</taxon>
        <taxon>Bacteroidota</taxon>
        <taxon>Saprospiria</taxon>
        <taxon>Saprospirales</taxon>
        <taxon>Lewinellaceae</taxon>
        <taxon>Flavilitoribacter</taxon>
    </lineage>
</organism>
<dbReference type="GO" id="GO:0030170">
    <property type="term" value="F:pyridoxal phosphate binding"/>
    <property type="evidence" value="ECO:0007669"/>
    <property type="project" value="TreeGrafter"/>
</dbReference>
<keyword evidence="2" id="KW-0663">Pyridoxal phosphate</keyword>
<keyword evidence="4" id="KW-1185">Reference proteome</keyword>
<dbReference type="GO" id="GO:0000271">
    <property type="term" value="P:polysaccharide biosynthetic process"/>
    <property type="evidence" value="ECO:0007669"/>
    <property type="project" value="TreeGrafter"/>
</dbReference>
<accession>A0A2D0NGH1</accession>
<dbReference type="PANTHER" id="PTHR30244:SF34">
    <property type="entry name" value="DTDP-4-AMINO-4,6-DIDEOXYGALACTOSE TRANSAMINASE"/>
    <property type="match status" value="1"/>
</dbReference>
<evidence type="ECO:0000313" key="3">
    <source>
        <dbReference type="EMBL" id="PHN07269.1"/>
    </source>
</evidence>
<evidence type="ECO:0000256" key="1">
    <source>
        <dbReference type="ARBA" id="ARBA00037999"/>
    </source>
</evidence>
<name>A0A2D0NGH1_FLAN2</name>
<dbReference type="AlphaFoldDB" id="A0A2D0NGH1"/>
<proteinExistence type="inferred from homology"/>
<reference evidence="3 4" key="1">
    <citation type="submission" date="2017-10" db="EMBL/GenBank/DDBJ databases">
        <title>The draft genome sequence of Lewinella nigricans NBRC 102662.</title>
        <authorList>
            <person name="Wang K."/>
        </authorList>
    </citation>
    <scope>NUCLEOTIDE SEQUENCE [LARGE SCALE GENOMIC DNA]</scope>
    <source>
        <strain evidence="3 4">NBRC 102662</strain>
    </source>
</reference>
<dbReference type="Gene3D" id="3.40.640.10">
    <property type="entry name" value="Type I PLP-dependent aspartate aminotransferase-like (Major domain)"/>
    <property type="match status" value="1"/>
</dbReference>
<dbReference type="GO" id="GO:0008483">
    <property type="term" value="F:transaminase activity"/>
    <property type="evidence" value="ECO:0007669"/>
    <property type="project" value="TreeGrafter"/>
</dbReference>
<dbReference type="RefSeq" id="WP_099149198.1">
    <property type="nucleotide sequence ID" value="NZ_PDUD01000010.1"/>
</dbReference>